<dbReference type="PANTHER" id="PTHR13080:SF16">
    <property type="entry name" value="ATP SYNTHASE SUBUNIT F, MITOCHONDRIAL"/>
    <property type="match status" value="1"/>
</dbReference>
<protein>
    <recommendedName>
        <fullName evidence="18">ATP synthase F(0) complex subunit f, mitochondrial</fullName>
    </recommendedName>
    <alternativeName>
        <fullName evidence="15">ATP synthase membrane subunit f</fullName>
    </alternativeName>
</protein>
<evidence type="ECO:0000256" key="1">
    <source>
        <dbReference type="ARBA" id="ARBA00004434"/>
    </source>
</evidence>
<keyword evidence="7" id="KW-0375">Hydrogen ion transport</keyword>
<keyword evidence="3" id="KW-0813">Transport</keyword>
<gene>
    <name evidence="20" type="ORF">HPG69_011634</name>
</gene>
<evidence type="ECO:0000256" key="9">
    <source>
        <dbReference type="ARBA" id="ARBA00022989"/>
    </source>
</evidence>
<evidence type="ECO:0000256" key="19">
    <source>
        <dbReference type="SAM" id="MobiDB-lite"/>
    </source>
</evidence>
<comment type="caution">
    <text evidence="20">The sequence shown here is derived from an EMBL/GenBank/DDBJ whole genome shotgun (WGS) entry which is preliminary data.</text>
</comment>
<keyword evidence="12" id="KW-0496">Mitochondrion</keyword>
<dbReference type="InterPro" id="IPR019344">
    <property type="entry name" value="F1F0-ATPsyn_F_prd"/>
</dbReference>
<keyword evidence="11" id="KW-0406">Ion transport</keyword>
<evidence type="ECO:0000313" key="20">
    <source>
        <dbReference type="EMBL" id="KAF5915171.1"/>
    </source>
</evidence>
<reference evidence="20 21" key="1">
    <citation type="journal article" date="2020" name="Mol. Biol. Evol.">
        <title>Interspecific Gene Flow and the Evolution of Specialization in Black and White Rhinoceros.</title>
        <authorList>
            <person name="Moodley Y."/>
            <person name="Westbury M.V."/>
            <person name="Russo I.M."/>
            <person name="Gopalakrishnan S."/>
            <person name="Rakotoarivelo A."/>
            <person name="Olsen R.A."/>
            <person name="Prost S."/>
            <person name="Tunstall T."/>
            <person name="Ryder O.A."/>
            <person name="Dalen L."/>
            <person name="Bruford M.W."/>
        </authorList>
    </citation>
    <scope>NUCLEOTIDE SEQUENCE [LARGE SCALE GENOMIC DNA]</scope>
    <source>
        <strain evidence="20">SBR-YM</strain>
        <tissue evidence="20">Skin</tissue>
    </source>
</reference>
<evidence type="ECO:0000256" key="12">
    <source>
        <dbReference type="ARBA" id="ARBA00023128"/>
    </source>
</evidence>
<evidence type="ECO:0000256" key="6">
    <source>
        <dbReference type="ARBA" id="ARBA00022692"/>
    </source>
</evidence>
<evidence type="ECO:0000256" key="5">
    <source>
        <dbReference type="ARBA" id="ARBA00022553"/>
    </source>
</evidence>
<evidence type="ECO:0000256" key="13">
    <source>
        <dbReference type="ARBA" id="ARBA00023136"/>
    </source>
</evidence>
<keyword evidence="5" id="KW-0597">Phosphoprotein</keyword>
<comment type="subcellular location">
    <subcellularLocation>
        <location evidence="1">Mitochondrion inner membrane</location>
        <topology evidence="1">Single-pass membrane protein</topology>
    </subcellularLocation>
</comment>
<accession>A0A7J7EHN8</accession>
<evidence type="ECO:0000313" key="21">
    <source>
        <dbReference type="Proteomes" id="UP000551758"/>
    </source>
</evidence>
<comment type="subunit">
    <text evidence="17">Component of the ATP synthase complex composed at least of ATP5F1A/subunit alpha, ATP5F1B/subunit beta, ATP5MC1/subunit c (homooctomer), MT-ATP6/subunit a, MT-ATP8/subunit 8, ATP5ME/subunit e, ATP5MF/subunit f, ATP5MG/subunit g, ATP5MK/subunit k, ATP5MJ/subunit j, ATP5F1C/subunit gamma, ATP5F1D/subunit delta, ATP5F1E/subunit epsilon, ATP5PF/subunit F6, ATP5PB/subunit b, ATP5PD/subunit d, ATP5PO/subunit OSCP. ATP synthase complex consists of a soluble F(1) head domain (subunits alpha(3) and beta(3)) - the catalytic core - and a membrane F(0) domain - the membrane proton channel (subunits c, a, 8, e, f, g, k and j). These two domains are linked by a central stalk (subunits gamma, delta, and epsilon) rotating inside the F1 region and a stationary peripheral stalk (subunits F6, b, d, and OSCP).</text>
</comment>
<evidence type="ECO:0000256" key="2">
    <source>
        <dbReference type="ARBA" id="ARBA00005895"/>
    </source>
</evidence>
<evidence type="ECO:0000256" key="17">
    <source>
        <dbReference type="ARBA" id="ARBA00064647"/>
    </source>
</evidence>
<keyword evidence="6" id="KW-0812">Transmembrane</keyword>
<evidence type="ECO:0000256" key="18">
    <source>
        <dbReference type="ARBA" id="ARBA00070733"/>
    </source>
</evidence>
<keyword evidence="13" id="KW-0472">Membrane</keyword>
<dbReference type="EMBL" id="JACDTQ010002883">
    <property type="protein sequence ID" value="KAF5915171.1"/>
    <property type="molecule type" value="Genomic_DNA"/>
</dbReference>
<keyword evidence="14" id="KW-0066">ATP synthesis</keyword>
<evidence type="ECO:0000256" key="16">
    <source>
        <dbReference type="ARBA" id="ARBA00054012"/>
    </source>
</evidence>
<evidence type="ECO:0000256" key="7">
    <source>
        <dbReference type="ARBA" id="ARBA00022781"/>
    </source>
</evidence>
<comment type="function">
    <text evidence="16">Subunit f, of the mitochondrial membrane ATP synthase complex (F(1)F(0) ATP synthase or Complex V) that produces ATP from ADP in the presence of a proton gradient across the membrane which is generated by electron transport complexes of the respiratory chain. ATP synthase complex consist of a soluble F(1) head domain - the catalytic core - and a membrane F(1) domain - the membrane proton channel. These two domains are linked by a central stalk rotating inside the F(1) region and a stationary peripheral stalk. During catalysis, ATP synthesis in the catalytic domain of F(1) is coupled via a rotary mechanism of the central stalk subunits to proton translocation. In vivo, can only synthesize ATP although its ATP hydrolase activity can be activated artificially in vitro. Part of the complex F(0) domain.</text>
</comment>
<evidence type="ECO:0000256" key="15">
    <source>
        <dbReference type="ARBA" id="ARBA00032201"/>
    </source>
</evidence>
<dbReference type="GO" id="GO:0042776">
    <property type="term" value="P:proton motive force-driven mitochondrial ATP synthesis"/>
    <property type="evidence" value="ECO:0007669"/>
    <property type="project" value="TreeGrafter"/>
</dbReference>
<keyword evidence="9" id="KW-1133">Transmembrane helix</keyword>
<feature type="compositionally biased region" description="Basic and acidic residues" evidence="19">
    <location>
        <begin position="1"/>
        <end position="15"/>
    </location>
</feature>
<keyword evidence="4" id="KW-0138">CF(0)</keyword>
<feature type="compositionally biased region" description="Basic and acidic residues" evidence="19">
    <location>
        <begin position="31"/>
        <end position="53"/>
    </location>
</feature>
<evidence type="ECO:0000256" key="4">
    <source>
        <dbReference type="ARBA" id="ARBA00022547"/>
    </source>
</evidence>
<dbReference type="Proteomes" id="UP000551758">
    <property type="component" value="Unassembled WGS sequence"/>
</dbReference>
<dbReference type="AlphaFoldDB" id="A0A7J7EHN8"/>
<feature type="region of interest" description="Disordered" evidence="19">
    <location>
        <begin position="1"/>
        <end position="57"/>
    </location>
</feature>
<keyword evidence="21" id="KW-1185">Reference proteome</keyword>
<name>A0A7J7EHN8_DICBM</name>
<dbReference type="GO" id="GO:0005743">
    <property type="term" value="C:mitochondrial inner membrane"/>
    <property type="evidence" value="ECO:0007669"/>
    <property type="project" value="UniProtKB-SubCell"/>
</dbReference>
<evidence type="ECO:0000256" key="11">
    <source>
        <dbReference type="ARBA" id="ARBA00023065"/>
    </source>
</evidence>
<dbReference type="PANTHER" id="PTHR13080">
    <property type="entry name" value="ATP SYNTHASE F CHAIN, MITOCHONDRIAL-RELATED"/>
    <property type="match status" value="1"/>
</dbReference>
<evidence type="ECO:0000256" key="3">
    <source>
        <dbReference type="ARBA" id="ARBA00022448"/>
    </source>
</evidence>
<evidence type="ECO:0000256" key="14">
    <source>
        <dbReference type="ARBA" id="ARBA00023310"/>
    </source>
</evidence>
<dbReference type="GO" id="GO:0045259">
    <property type="term" value="C:proton-transporting ATP synthase complex"/>
    <property type="evidence" value="ECO:0007669"/>
    <property type="project" value="UniProtKB-KW"/>
</dbReference>
<organism evidence="20 21">
    <name type="scientific">Diceros bicornis minor</name>
    <name type="common">South-central black rhinoceros</name>
    <dbReference type="NCBI Taxonomy" id="77932"/>
    <lineage>
        <taxon>Eukaryota</taxon>
        <taxon>Metazoa</taxon>
        <taxon>Chordata</taxon>
        <taxon>Craniata</taxon>
        <taxon>Vertebrata</taxon>
        <taxon>Euteleostomi</taxon>
        <taxon>Mammalia</taxon>
        <taxon>Eutheria</taxon>
        <taxon>Laurasiatheria</taxon>
        <taxon>Perissodactyla</taxon>
        <taxon>Rhinocerotidae</taxon>
        <taxon>Diceros</taxon>
    </lineage>
</organism>
<keyword evidence="10" id="KW-0007">Acetylation</keyword>
<comment type="similarity">
    <text evidence="2">Belongs to the ATPase F chain family.</text>
</comment>
<evidence type="ECO:0000256" key="8">
    <source>
        <dbReference type="ARBA" id="ARBA00022792"/>
    </source>
</evidence>
<keyword evidence="8" id="KW-0999">Mitochondrion inner membrane</keyword>
<dbReference type="GO" id="GO:0046933">
    <property type="term" value="F:proton-transporting ATP synthase activity, rotational mechanism"/>
    <property type="evidence" value="ECO:0007669"/>
    <property type="project" value="TreeGrafter"/>
</dbReference>
<sequence length="263" mass="30130">MGRDGELCEEGKRGTGGEAEGWSQEWRWWAPRKDKDGKRGQASYRGEKDERGHKSLSPKFLVNDVKDNIGEDSTLKPHDFESCMAMTRGDTSMMQKFGCPQRHAWLTLSGTERILRLYPEDLMIYLGRLKQMDNIHLIRILGLGLNKTMRKMVNLHECQQLSSFRGPRLECPITSYVIFLPKSRLQNNMSSKKGAAELDTEAGFPPKGFAGAFQRGYYRHYNKHINMKKASVAGIAMGLPASVLLNCCRAYEELKRQRLRKRR</sequence>
<proteinExistence type="inferred from homology"/>
<evidence type="ECO:0000256" key="10">
    <source>
        <dbReference type="ARBA" id="ARBA00022990"/>
    </source>
</evidence>